<feature type="compositionally biased region" description="Pro residues" evidence="1">
    <location>
        <begin position="142"/>
        <end position="156"/>
    </location>
</feature>
<feature type="signal peptide" evidence="2">
    <location>
        <begin position="1"/>
        <end position="23"/>
    </location>
</feature>
<feature type="region of interest" description="Disordered" evidence="1">
    <location>
        <begin position="136"/>
        <end position="156"/>
    </location>
</feature>
<dbReference type="EMBL" id="DXEV01000049">
    <property type="protein sequence ID" value="HIX56365.1"/>
    <property type="molecule type" value="Genomic_DNA"/>
</dbReference>
<gene>
    <name evidence="3" type="ORF">H9850_02715</name>
</gene>
<evidence type="ECO:0000256" key="2">
    <source>
        <dbReference type="SAM" id="SignalP"/>
    </source>
</evidence>
<accession>A0A9D2B078</accession>
<protein>
    <submittedName>
        <fullName evidence="3">DUF1036 domain-containing protein</fullName>
    </submittedName>
</protein>
<organism evidence="3 4">
    <name type="scientific">Candidatus Anaerobiospirillum pullistercoris</name>
    <dbReference type="NCBI Taxonomy" id="2838452"/>
    <lineage>
        <taxon>Bacteria</taxon>
        <taxon>Pseudomonadati</taxon>
        <taxon>Pseudomonadota</taxon>
        <taxon>Gammaproteobacteria</taxon>
        <taxon>Aeromonadales</taxon>
        <taxon>Succinivibrionaceae</taxon>
        <taxon>Anaerobiospirillum</taxon>
    </lineage>
</organism>
<proteinExistence type="predicted"/>
<keyword evidence="2" id="KW-0732">Signal</keyword>
<feature type="chain" id="PRO_5038383572" evidence="2">
    <location>
        <begin position="24"/>
        <end position="156"/>
    </location>
</feature>
<dbReference type="Pfam" id="PF06282">
    <property type="entry name" value="DUF1036"/>
    <property type="match status" value="1"/>
</dbReference>
<evidence type="ECO:0000313" key="3">
    <source>
        <dbReference type="EMBL" id="HIX56365.1"/>
    </source>
</evidence>
<evidence type="ECO:0000313" key="4">
    <source>
        <dbReference type="Proteomes" id="UP000886829"/>
    </source>
</evidence>
<dbReference type="AlphaFoldDB" id="A0A9D2B078"/>
<name>A0A9D2B078_9GAMM</name>
<reference evidence="3" key="2">
    <citation type="submission" date="2021-04" db="EMBL/GenBank/DDBJ databases">
        <authorList>
            <person name="Gilroy R."/>
        </authorList>
    </citation>
    <scope>NUCLEOTIDE SEQUENCE</scope>
    <source>
        <strain evidence="3">USASDec5-558</strain>
    </source>
</reference>
<sequence>MSKKSITAALALGVASLSFNAQALVLDCKNVAQVPIAVAVSYLDYDGKTWLVEGWYNFEPGEHAKIDLDSTNNIFYIYGEFQEGSEVSGGNGSLNLPIYYRTFKYVQGQNALQADKNVNFVRGVASNGVAEIAFGPLQSEAPQPPQGQPAPQAPRQ</sequence>
<dbReference type="InterPro" id="IPR009380">
    <property type="entry name" value="DUF1036"/>
</dbReference>
<comment type="caution">
    <text evidence="3">The sequence shown here is derived from an EMBL/GenBank/DDBJ whole genome shotgun (WGS) entry which is preliminary data.</text>
</comment>
<evidence type="ECO:0000256" key="1">
    <source>
        <dbReference type="SAM" id="MobiDB-lite"/>
    </source>
</evidence>
<reference evidence="3" key="1">
    <citation type="journal article" date="2021" name="PeerJ">
        <title>Extensive microbial diversity within the chicken gut microbiome revealed by metagenomics and culture.</title>
        <authorList>
            <person name="Gilroy R."/>
            <person name="Ravi A."/>
            <person name="Getino M."/>
            <person name="Pursley I."/>
            <person name="Horton D.L."/>
            <person name="Alikhan N.F."/>
            <person name="Baker D."/>
            <person name="Gharbi K."/>
            <person name="Hall N."/>
            <person name="Watson M."/>
            <person name="Adriaenssens E.M."/>
            <person name="Foster-Nyarko E."/>
            <person name="Jarju S."/>
            <person name="Secka A."/>
            <person name="Antonio M."/>
            <person name="Oren A."/>
            <person name="Chaudhuri R.R."/>
            <person name="La Ragione R."/>
            <person name="Hildebrand F."/>
            <person name="Pallen M.J."/>
        </authorList>
    </citation>
    <scope>NUCLEOTIDE SEQUENCE</scope>
    <source>
        <strain evidence="3">USASDec5-558</strain>
    </source>
</reference>
<dbReference type="Proteomes" id="UP000886829">
    <property type="component" value="Unassembled WGS sequence"/>
</dbReference>